<evidence type="ECO:0000256" key="13">
    <source>
        <dbReference type="ARBA" id="ARBA00022984"/>
    </source>
</evidence>
<evidence type="ECO:0000256" key="22">
    <source>
        <dbReference type="PROSITE-ProRule" id="PRU00409"/>
    </source>
</evidence>
<evidence type="ECO:0000256" key="19">
    <source>
        <dbReference type="PIRSR" id="PIRSR039102-1"/>
    </source>
</evidence>
<dbReference type="HAMAP" id="MF_00047">
    <property type="entry name" value="Dala_Dala_lig"/>
    <property type="match status" value="1"/>
</dbReference>
<dbReference type="InterPro" id="IPR000291">
    <property type="entry name" value="D-Ala_lig_Van_CS"/>
</dbReference>
<dbReference type="PROSITE" id="PS50975">
    <property type="entry name" value="ATP_GRASP"/>
    <property type="match status" value="1"/>
</dbReference>
<evidence type="ECO:0000256" key="15">
    <source>
        <dbReference type="ARBA" id="ARBA00023316"/>
    </source>
</evidence>
<dbReference type="PROSITE" id="PS00843">
    <property type="entry name" value="DALA_DALA_LIGASE_1"/>
    <property type="match status" value="1"/>
</dbReference>
<evidence type="ECO:0000256" key="14">
    <source>
        <dbReference type="ARBA" id="ARBA00023211"/>
    </source>
</evidence>
<evidence type="ECO:0000256" key="7">
    <source>
        <dbReference type="ARBA" id="ARBA00022598"/>
    </source>
</evidence>
<dbReference type="InterPro" id="IPR016185">
    <property type="entry name" value="PreATP-grasp_dom_sf"/>
</dbReference>
<dbReference type="GO" id="GO:0005829">
    <property type="term" value="C:cytosol"/>
    <property type="evidence" value="ECO:0007669"/>
    <property type="project" value="TreeGrafter"/>
</dbReference>
<evidence type="ECO:0000256" key="17">
    <source>
        <dbReference type="ARBA" id="ARBA00060592"/>
    </source>
</evidence>
<evidence type="ECO:0000256" key="20">
    <source>
        <dbReference type="PIRSR" id="PIRSR039102-2"/>
    </source>
</evidence>
<reference evidence="24" key="1">
    <citation type="submission" date="2010-01" db="EMBL/GenBank/DDBJ databases">
        <title>Genome fragments of uncultured bacteria from the North Pacific subtropical Gyre.</title>
        <authorList>
            <person name="Pham V.D."/>
            <person name="Delong E.F."/>
        </authorList>
    </citation>
    <scope>NUCLEOTIDE SEQUENCE</scope>
</reference>
<dbReference type="EMBL" id="GU568019">
    <property type="protein sequence ID" value="ADI23623.1"/>
    <property type="molecule type" value="Genomic_DNA"/>
</dbReference>
<comment type="pathway">
    <text evidence="4 18">Cell wall biogenesis; peptidoglycan biosynthesis.</text>
</comment>
<feature type="binding site" evidence="21">
    <location>
        <position position="310"/>
    </location>
    <ligand>
        <name>Mg(2+)</name>
        <dbReference type="ChEBI" id="CHEBI:18420"/>
        <label>2</label>
    </ligand>
</feature>
<proteinExistence type="inferred from homology"/>
<dbReference type="Gene3D" id="3.30.1490.20">
    <property type="entry name" value="ATP-grasp fold, A domain"/>
    <property type="match status" value="1"/>
</dbReference>
<comment type="cofactor">
    <cofactor evidence="21">
        <name>Mg(2+)</name>
        <dbReference type="ChEBI" id="CHEBI:18420"/>
    </cofactor>
    <cofactor evidence="21">
        <name>Mn(2+)</name>
        <dbReference type="ChEBI" id="CHEBI:29035"/>
    </cofactor>
    <text evidence="21">Binds 2 magnesium or manganese ions per subunit.</text>
</comment>
<evidence type="ECO:0000256" key="18">
    <source>
        <dbReference type="HAMAP-Rule" id="MF_00047"/>
    </source>
</evidence>
<dbReference type="Gene3D" id="3.30.470.20">
    <property type="entry name" value="ATP-grasp fold, B domain"/>
    <property type="match status" value="1"/>
</dbReference>
<evidence type="ECO:0000259" key="23">
    <source>
        <dbReference type="PROSITE" id="PS50975"/>
    </source>
</evidence>
<feature type="active site" evidence="19">
    <location>
        <position position="11"/>
    </location>
</feature>
<comment type="function">
    <text evidence="2 18">Cell wall formation.</text>
</comment>
<dbReference type="NCBIfam" id="TIGR01205">
    <property type="entry name" value="D_ala_D_alaTIGR"/>
    <property type="match status" value="1"/>
</dbReference>
<dbReference type="InterPro" id="IPR011095">
    <property type="entry name" value="Dala_Dala_lig_C"/>
</dbReference>
<dbReference type="GO" id="GO:0046872">
    <property type="term" value="F:metal ion binding"/>
    <property type="evidence" value="ECO:0007669"/>
    <property type="project" value="UniProtKB-KW"/>
</dbReference>
<evidence type="ECO:0000256" key="21">
    <source>
        <dbReference type="PIRSR" id="PIRSR039102-3"/>
    </source>
</evidence>
<dbReference type="InterPro" id="IPR013815">
    <property type="entry name" value="ATP_grasp_subdomain_1"/>
</dbReference>
<keyword evidence="14 21" id="KW-0464">Manganese</keyword>
<feature type="active site" evidence="19">
    <location>
        <position position="321"/>
    </location>
</feature>
<dbReference type="GO" id="GO:0008360">
    <property type="term" value="P:regulation of cell shape"/>
    <property type="evidence" value="ECO:0007669"/>
    <property type="project" value="UniProtKB-KW"/>
</dbReference>
<evidence type="ECO:0000256" key="5">
    <source>
        <dbReference type="ARBA" id="ARBA00010871"/>
    </source>
</evidence>
<dbReference type="Pfam" id="PF07478">
    <property type="entry name" value="Dala_Dala_lig_C"/>
    <property type="match status" value="1"/>
</dbReference>
<dbReference type="GO" id="GO:0009252">
    <property type="term" value="P:peptidoglycan biosynthetic process"/>
    <property type="evidence" value="ECO:0007669"/>
    <property type="project" value="UniProtKB-UniRule"/>
</dbReference>
<dbReference type="Gene3D" id="3.40.50.20">
    <property type="match status" value="1"/>
</dbReference>
<dbReference type="GO" id="GO:0071555">
    <property type="term" value="P:cell wall organization"/>
    <property type="evidence" value="ECO:0007669"/>
    <property type="project" value="UniProtKB-KW"/>
</dbReference>
<dbReference type="PANTHER" id="PTHR23132">
    <property type="entry name" value="D-ALANINE--D-ALANINE LIGASE"/>
    <property type="match status" value="1"/>
</dbReference>
<dbReference type="PROSITE" id="PS00844">
    <property type="entry name" value="DALA_DALA_LIGASE_2"/>
    <property type="match status" value="1"/>
</dbReference>
<feature type="active site" evidence="19">
    <location>
        <position position="185"/>
    </location>
</feature>
<keyword evidence="10 22" id="KW-0067">ATP-binding</keyword>
<evidence type="ECO:0000256" key="3">
    <source>
        <dbReference type="ARBA" id="ARBA00004496"/>
    </source>
</evidence>
<dbReference type="PANTHER" id="PTHR23132:SF25">
    <property type="entry name" value="D-ALANINE--D-ALANINE LIGASE A"/>
    <property type="match status" value="1"/>
</dbReference>
<dbReference type="NCBIfam" id="NF002528">
    <property type="entry name" value="PRK01966.1-4"/>
    <property type="match status" value="1"/>
</dbReference>
<comment type="subcellular location">
    <subcellularLocation>
        <location evidence="3 18">Cytoplasm</location>
    </subcellularLocation>
</comment>
<keyword evidence="11 21" id="KW-0460">Magnesium</keyword>
<dbReference type="FunFam" id="3.30.1490.20:FF:000007">
    <property type="entry name" value="D-alanine--D-alanine ligase"/>
    <property type="match status" value="1"/>
</dbReference>
<feature type="binding site" evidence="21">
    <location>
        <position position="296"/>
    </location>
    <ligand>
        <name>Mg(2+)</name>
        <dbReference type="ChEBI" id="CHEBI:18420"/>
        <label>1</label>
    </ligand>
</feature>
<feature type="binding site" evidence="20">
    <location>
        <position position="132"/>
    </location>
    <ligand>
        <name>ATP</name>
        <dbReference type="ChEBI" id="CHEBI:30616"/>
    </ligand>
</feature>
<evidence type="ECO:0000256" key="1">
    <source>
        <dbReference type="ARBA" id="ARBA00001936"/>
    </source>
</evidence>
<accession>E7C849</accession>
<keyword evidence="12 18" id="KW-0133">Cell shape</keyword>
<evidence type="ECO:0000256" key="4">
    <source>
        <dbReference type="ARBA" id="ARBA00004752"/>
    </source>
</evidence>
<feature type="binding site" evidence="20">
    <location>
        <begin position="309"/>
        <end position="310"/>
    </location>
    <ligand>
        <name>ATP</name>
        <dbReference type="ChEBI" id="CHEBI:30616"/>
    </ligand>
</feature>
<keyword evidence="9 20" id="KW-0547">Nucleotide-binding</keyword>
<dbReference type="InterPro" id="IPR011127">
    <property type="entry name" value="Dala_Dala_lig_N"/>
</dbReference>
<evidence type="ECO:0000313" key="24">
    <source>
        <dbReference type="EMBL" id="ADI23623.1"/>
    </source>
</evidence>
<gene>
    <name evidence="18" type="primary">ddl</name>
</gene>
<organism evidence="24">
    <name type="scientific">uncultured gamma proteobacterium HF4000_06A21</name>
    <dbReference type="NCBI Taxonomy" id="723581"/>
    <lineage>
        <taxon>Bacteria</taxon>
        <taxon>Pseudomonadati</taxon>
        <taxon>Pseudomonadota</taxon>
        <taxon>Gammaproteobacteria</taxon>
        <taxon>environmental samples</taxon>
    </lineage>
</organism>
<evidence type="ECO:0000256" key="2">
    <source>
        <dbReference type="ARBA" id="ARBA00003921"/>
    </source>
</evidence>
<dbReference type="FunFam" id="3.30.470.20:FF:000008">
    <property type="entry name" value="D-alanine--D-alanine ligase"/>
    <property type="match status" value="1"/>
</dbReference>
<evidence type="ECO:0000256" key="8">
    <source>
        <dbReference type="ARBA" id="ARBA00022723"/>
    </source>
</evidence>
<dbReference type="Pfam" id="PF01820">
    <property type="entry name" value="Dala_Dala_lig_N"/>
    <property type="match status" value="1"/>
</dbReference>
<dbReference type="UniPathway" id="UPA00219"/>
<comment type="cofactor">
    <cofactor evidence="1">
        <name>Mn(2+)</name>
        <dbReference type="ChEBI" id="CHEBI:29035"/>
    </cofactor>
</comment>
<dbReference type="SUPFAM" id="SSF56059">
    <property type="entry name" value="Glutathione synthetase ATP-binding domain-like"/>
    <property type="match status" value="1"/>
</dbReference>
<evidence type="ECO:0000256" key="9">
    <source>
        <dbReference type="ARBA" id="ARBA00022741"/>
    </source>
</evidence>
<protein>
    <recommendedName>
        <fullName evidence="18">D-alanine--D-alanine ligase</fullName>
        <ecNumber evidence="18">6.3.2.4</ecNumber>
    </recommendedName>
    <alternativeName>
        <fullName evidence="18">D-Ala-D-Ala ligase</fullName>
    </alternativeName>
    <alternativeName>
        <fullName evidence="18">D-alanylalanine synthetase</fullName>
    </alternativeName>
</protein>
<feature type="domain" description="ATP-grasp" evidence="23">
    <location>
        <begin position="136"/>
        <end position="343"/>
    </location>
</feature>
<comment type="pathway">
    <text evidence="17">Glycan biosynthesis.</text>
</comment>
<dbReference type="GO" id="GO:0005524">
    <property type="term" value="F:ATP binding"/>
    <property type="evidence" value="ECO:0007669"/>
    <property type="project" value="UniProtKB-UniRule"/>
</dbReference>
<keyword evidence="7 18" id="KW-0436">Ligase</keyword>
<name>E7C849_9GAMM</name>
<feature type="binding site" evidence="21">
    <location>
        <position position="310"/>
    </location>
    <ligand>
        <name>Mg(2+)</name>
        <dbReference type="ChEBI" id="CHEBI:18420"/>
        <label>1</label>
    </ligand>
</feature>
<evidence type="ECO:0000256" key="12">
    <source>
        <dbReference type="ARBA" id="ARBA00022960"/>
    </source>
</evidence>
<comment type="similarity">
    <text evidence="5 18">Belongs to the D-alanine--D-alanine ligase family.</text>
</comment>
<keyword evidence="13 18" id="KW-0573">Peptidoglycan synthesis</keyword>
<sequence length="359" mass="39005">MLLLFGGQSAEHEVSVISARSVYAAIDRQRYEPILVGITRQGSWLLAGSDASILEHDTVDDMSLPVVYLASAGQELKVSNASPHDQGVSVDVVFPLLHGPFGEDGTIQGLLELVGMAYVGAGVAASSVGMDKALAKLIFNASGLSQTAYQVIGRNRWHADAETVVFNIEKHLQYPLFVKPANMGSSVGVSKAKDAASLTKALDIAAQYDVKMLVEESVEDCHEVECAVLGNDSPRASIIGEIIPGADFYDYQTKYLDDRSELIVPANLSSSVSNMVQGMAIKAFQSIDCTGLARVDFFVRRADDFIFINEINTMPGFTPISMYPILWQASGLTYPELIDQLIQLAVERRVEREDLRQAP</sequence>
<feature type="binding site" evidence="20">
    <location>
        <begin position="177"/>
        <end position="179"/>
    </location>
    <ligand>
        <name>ATP</name>
        <dbReference type="ChEBI" id="CHEBI:30616"/>
    </ligand>
</feature>
<keyword evidence="15 18" id="KW-0961">Cell wall biogenesis/degradation</keyword>
<feature type="binding site" evidence="20">
    <location>
        <begin position="215"/>
        <end position="223"/>
    </location>
    <ligand>
        <name>ATP</name>
        <dbReference type="ChEBI" id="CHEBI:30616"/>
    </ligand>
</feature>
<keyword evidence="8 21" id="KW-0479">Metal-binding</keyword>
<evidence type="ECO:0000256" key="11">
    <source>
        <dbReference type="ARBA" id="ARBA00022842"/>
    </source>
</evidence>
<keyword evidence="6 18" id="KW-0963">Cytoplasm</keyword>
<dbReference type="SUPFAM" id="SSF52440">
    <property type="entry name" value="PreATP-grasp domain"/>
    <property type="match status" value="1"/>
</dbReference>
<evidence type="ECO:0000256" key="10">
    <source>
        <dbReference type="ARBA" id="ARBA00022840"/>
    </source>
</evidence>
<dbReference type="InterPro" id="IPR011761">
    <property type="entry name" value="ATP-grasp"/>
</dbReference>
<feature type="binding site" evidence="20">
    <location>
        <begin position="185"/>
        <end position="186"/>
    </location>
    <ligand>
        <name>ATP</name>
        <dbReference type="ChEBI" id="CHEBI:30616"/>
    </ligand>
</feature>
<evidence type="ECO:0000256" key="16">
    <source>
        <dbReference type="ARBA" id="ARBA00047614"/>
    </source>
</evidence>
<evidence type="ECO:0000256" key="6">
    <source>
        <dbReference type="ARBA" id="ARBA00022490"/>
    </source>
</evidence>
<dbReference type="PIRSF" id="PIRSF039102">
    <property type="entry name" value="Ddl/VanB"/>
    <property type="match status" value="1"/>
</dbReference>
<dbReference type="AlphaFoldDB" id="E7C849"/>
<dbReference type="GO" id="GO:0008716">
    <property type="term" value="F:D-alanine-D-alanine ligase activity"/>
    <property type="evidence" value="ECO:0007669"/>
    <property type="project" value="UniProtKB-UniRule"/>
</dbReference>
<dbReference type="EC" id="6.3.2.4" evidence="18"/>
<feature type="binding site" evidence="21">
    <location>
        <position position="312"/>
    </location>
    <ligand>
        <name>Mg(2+)</name>
        <dbReference type="ChEBI" id="CHEBI:18420"/>
        <label>2</label>
    </ligand>
</feature>
<dbReference type="InterPro" id="IPR005905">
    <property type="entry name" value="D_ala_D_ala"/>
</dbReference>
<comment type="catalytic activity">
    <reaction evidence="16 18">
        <text>2 D-alanine + ATP = D-alanyl-D-alanine + ADP + phosphate + H(+)</text>
        <dbReference type="Rhea" id="RHEA:11224"/>
        <dbReference type="ChEBI" id="CHEBI:15378"/>
        <dbReference type="ChEBI" id="CHEBI:30616"/>
        <dbReference type="ChEBI" id="CHEBI:43474"/>
        <dbReference type="ChEBI" id="CHEBI:57416"/>
        <dbReference type="ChEBI" id="CHEBI:57822"/>
        <dbReference type="ChEBI" id="CHEBI:456216"/>
        <dbReference type="EC" id="6.3.2.4"/>
    </reaction>
</comment>